<dbReference type="AlphaFoldDB" id="A0A2G8SEA5"/>
<evidence type="ECO:0000256" key="9">
    <source>
        <dbReference type="SAM" id="MobiDB-lite"/>
    </source>
</evidence>
<dbReference type="PROSITE" id="PS50157">
    <property type="entry name" value="ZINC_FINGER_C2H2_2"/>
    <property type="match status" value="2"/>
</dbReference>
<dbReference type="SUPFAM" id="SSF57667">
    <property type="entry name" value="beta-beta-alpha zinc fingers"/>
    <property type="match status" value="1"/>
</dbReference>
<keyword evidence="7" id="KW-0539">Nucleus</keyword>
<dbReference type="InterPro" id="IPR013087">
    <property type="entry name" value="Znf_C2H2_type"/>
</dbReference>
<proteinExistence type="predicted"/>
<evidence type="ECO:0000313" key="11">
    <source>
        <dbReference type="EMBL" id="PIL32100.1"/>
    </source>
</evidence>
<dbReference type="Proteomes" id="UP000230002">
    <property type="component" value="Unassembled WGS sequence"/>
</dbReference>
<evidence type="ECO:0000256" key="4">
    <source>
        <dbReference type="ARBA" id="ARBA00022833"/>
    </source>
</evidence>
<dbReference type="Pfam" id="PF00096">
    <property type="entry name" value="zf-C2H2"/>
    <property type="match status" value="1"/>
</dbReference>
<dbReference type="InterPro" id="IPR051061">
    <property type="entry name" value="Zinc_finger_trans_reg"/>
</dbReference>
<sequence>MSTDKRYTCVHRSCLPPENTEPTYYATWSALQHHMRTVHPPTCPYASCNGKTFSQQKGLRAHLKIHAQRDQEGDIDGAPGSGSEHEGERPLKRRRGGEVGRDWVCEVDGCDKDFKSKKALTTHHNIAHLGRRDFVCPHEHCKRAFGYKHLLQRHLAKLHAPQSASSEHEAADVVETEPETDTGADIDFLTGKAYISHAKESLKQAVKLQCPFPYLPPQLSGKIVQVASSSKQANTCQYVFSRAYDLRRHLHAEHGVDIVRDKVDDWVRGKKRLEQR</sequence>
<dbReference type="PANTHER" id="PTHR46179:SF13">
    <property type="entry name" value="C2H2-TYPE DOMAIN-CONTAINING PROTEIN"/>
    <property type="match status" value="1"/>
</dbReference>
<dbReference type="GO" id="GO:0006357">
    <property type="term" value="P:regulation of transcription by RNA polymerase II"/>
    <property type="evidence" value="ECO:0007669"/>
    <property type="project" value="TreeGrafter"/>
</dbReference>
<feature type="domain" description="C2H2-type" evidence="10">
    <location>
        <begin position="134"/>
        <end position="164"/>
    </location>
</feature>
<accession>A0A2G8SEA5</accession>
<name>A0A2G8SEA5_9APHY</name>
<evidence type="ECO:0000256" key="8">
    <source>
        <dbReference type="PROSITE-ProRule" id="PRU00042"/>
    </source>
</evidence>
<feature type="compositionally biased region" description="Basic and acidic residues" evidence="9">
    <location>
        <begin position="83"/>
        <end position="95"/>
    </location>
</feature>
<evidence type="ECO:0000256" key="3">
    <source>
        <dbReference type="ARBA" id="ARBA00022771"/>
    </source>
</evidence>
<comment type="caution">
    <text evidence="11">The sequence shown here is derived from an EMBL/GenBank/DDBJ whole genome shotgun (WGS) entry which is preliminary data.</text>
</comment>
<protein>
    <submittedName>
        <fullName evidence="11">Transcription factor</fullName>
    </submittedName>
</protein>
<comment type="subcellular location">
    <subcellularLocation>
        <location evidence="1">Nucleus</location>
    </subcellularLocation>
</comment>
<feature type="domain" description="C2H2-type" evidence="10">
    <location>
        <begin position="103"/>
        <end position="133"/>
    </location>
</feature>
<dbReference type="OrthoDB" id="427030at2759"/>
<dbReference type="InterPro" id="IPR036236">
    <property type="entry name" value="Znf_C2H2_sf"/>
</dbReference>
<dbReference type="EMBL" id="AYKW01000012">
    <property type="protein sequence ID" value="PIL32100.1"/>
    <property type="molecule type" value="Genomic_DNA"/>
</dbReference>
<organism evidence="11 12">
    <name type="scientific">Ganoderma sinense ZZ0214-1</name>
    <dbReference type="NCBI Taxonomy" id="1077348"/>
    <lineage>
        <taxon>Eukaryota</taxon>
        <taxon>Fungi</taxon>
        <taxon>Dikarya</taxon>
        <taxon>Basidiomycota</taxon>
        <taxon>Agaricomycotina</taxon>
        <taxon>Agaricomycetes</taxon>
        <taxon>Polyporales</taxon>
        <taxon>Polyporaceae</taxon>
        <taxon>Ganoderma</taxon>
    </lineage>
</organism>
<dbReference type="PROSITE" id="PS00028">
    <property type="entry name" value="ZINC_FINGER_C2H2_1"/>
    <property type="match status" value="2"/>
</dbReference>
<feature type="region of interest" description="Disordered" evidence="9">
    <location>
        <begin position="68"/>
        <end position="95"/>
    </location>
</feature>
<dbReference type="SMART" id="SM00355">
    <property type="entry name" value="ZnF_C2H2"/>
    <property type="match status" value="5"/>
</dbReference>
<keyword evidence="12" id="KW-1185">Reference proteome</keyword>
<evidence type="ECO:0000256" key="6">
    <source>
        <dbReference type="ARBA" id="ARBA00023163"/>
    </source>
</evidence>
<dbReference type="GO" id="GO:0005634">
    <property type="term" value="C:nucleus"/>
    <property type="evidence" value="ECO:0007669"/>
    <property type="project" value="UniProtKB-SubCell"/>
</dbReference>
<reference evidence="11 12" key="1">
    <citation type="journal article" date="2015" name="Sci. Rep.">
        <title>Chromosome-level genome map provides insights into diverse defense mechanisms in the medicinal fungus Ganoderma sinense.</title>
        <authorList>
            <person name="Zhu Y."/>
            <person name="Xu J."/>
            <person name="Sun C."/>
            <person name="Zhou S."/>
            <person name="Xu H."/>
            <person name="Nelson D.R."/>
            <person name="Qian J."/>
            <person name="Song J."/>
            <person name="Luo H."/>
            <person name="Xiang L."/>
            <person name="Li Y."/>
            <person name="Xu Z."/>
            <person name="Ji A."/>
            <person name="Wang L."/>
            <person name="Lu S."/>
            <person name="Hayward A."/>
            <person name="Sun W."/>
            <person name="Li X."/>
            <person name="Schwartz D.C."/>
            <person name="Wang Y."/>
            <person name="Chen S."/>
        </authorList>
    </citation>
    <scope>NUCLEOTIDE SEQUENCE [LARGE SCALE GENOMIC DNA]</scope>
    <source>
        <strain evidence="11 12">ZZ0214-1</strain>
    </source>
</reference>
<evidence type="ECO:0000259" key="10">
    <source>
        <dbReference type="PROSITE" id="PS50157"/>
    </source>
</evidence>
<evidence type="ECO:0000256" key="5">
    <source>
        <dbReference type="ARBA" id="ARBA00023015"/>
    </source>
</evidence>
<dbReference type="STRING" id="1077348.A0A2G8SEA5"/>
<evidence type="ECO:0000313" key="12">
    <source>
        <dbReference type="Proteomes" id="UP000230002"/>
    </source>
</evidence>
<keyword evidence="4" id="KW-0862">Zinc</keyword>
<evidence type="ECO:0000256" key="1">
    <source>
        <dbReference type="ARBA" id="ARBA00004123"/>
    </source>
</evidence>
<keyword evidence="3 8" id="KW-0863">Zinc-finger</keyword>
<dbReference type="PANTHER" id="PTHR46179">
    <property type="entry name" value="ZINC FINGER PROTEIN"/>
    <property type="match status" value="1"/>
</dbReference>
<evidence type="ECO:0000256" key="7">
    <source>
        <dbReference type="ARBA" id="ARBA00023242"/>
    </source>
</evidence>
<keyword evidence="5" id="KW-0805">Transcription regulation</keyword>
<dbReference type="GO" id="GO:0008270">
    <property type="term" value="F:zinc ion binding"/>
    <property type="evidence" value="ECO:0007669"/>
    <property type="project" value="UniProtKB-KW"/>
</dbReference>
<keyword evidence="2" id="KW-0479">Metal-binding</keyword>
<evidence type="ECO:0000256" key="2">
    <source>
        <dbReference type="ARBA" id="ARBA00022723"/>
    </source>
</evidence>
<dbReference type="Gene3D" id="3.30.160.60">
    <property type="entry name" value="Classic Zinc Finger"/>
    <property type="match status" value="2"/>
</dbReference>
<gene>
    <name evidence="11" type="ORF">GSI_06805</name>
</gene>
<keyword evidence="6" id="KW-0804">Transcription</keyword>